<keyword evidence="2 5" id="KW-0812">Transmembrane</keyword>
<dbReference type="Pfam" id="PF02104">
    <property type="entry name" value="SURF1"/>
    <property type="match status" value="1"/>
</dbReference>
<dbReference type="InterPro" id="IPR002994">
    <property type="entry name" value="Surf1/Shy1"/>
</dbReference>
<dbReference type="PANTHER" id="PTHR23427:SF2">
    <property type="entry name" value="SURFEIT LOCUS PROTEIN 1"/>
    <property type="match status" value="1"/>
</dbReference>
<dbReference type="EMBL" id="CAFBLM010000053">
    <property type="protein sequence ID" value="CAB4876405.1"/>
    <property type="molecule type" value="Genomic_DNA"/>
</dbReference>
<dbReference type="AlphaFoldDB" id="A0A6J7E549"/>
<comment type="subcellular location">
    <subcellularLocation>
        <location evidence="1">Membrane</location>
    </subcellularLocation>
</comment>
<organism evidence="6">
    <name type="scientific">freshwater metagenome</name>
    <dbReference type="NCBI Taxonomy" id="449393"/>
    <lineage>
        <taxon>unclassified sequences</taxon>
        <taxon>metagenomes</taxon>
        <taxon>ecological metagenomes</taxon>
    </lineage>
</organism>
<reference evidence="6" key="1">
    <citation type="submission" date="2020-05" db="EMBL/GenBank/DDBJ databases">
        <authorList>
            <person name="Chiriac C."/>
            <person name="Salcher M."/>
            <person name="Ghai R."/>
            <person name="Kavagutti S V."/>
        </authorList>
    </citation>
    <scope>NUCLEOTIDE SEQUENCE</scope>
</reference>
<evidence type="ECO:0000256" key="3">
    <source>
        <dbReference type="ARBA" id="ARBA00022989"/>
    </source>
</evidence>
<dbReference type="GO" id="GO:0016020">
    <property type="term" value="C:membrane"/>
    <property type="evidence" value="ECO:0007669"/>
    <property type="project" value="UniProtKB-SubCell"/>
</dbReference>
<gene>
    <name evidence="6" type="ORF">UFOPK3401_01101</name>
</gene>
<accession>A0A6J7E549</accession>
<name>A0A6J7E549_9ZZZZ</name>
<evidence type="ECO:0000256" key="4">
    <source>
        <dbReference type="ARBA" id="ARBA00023136"/>
    </source>
</evidence>
<evidence type="ECO:0000313" key="6">
    <source>
        <dbReference type="EMBL" id="CAB4876405.1"/>
    </source>
</evidence>
<keyword evidence="3 5" id="KW-1133">Transmembrane helix</keyword>
<sequence>MQVKRWVCVTAFALIFTSACIFLARWQLNRQHGRNDANAIIESNYNRPSVPLDSLITPGNALDPKNVWRTVSMTGRYDVSHQLLVRRRSLNESTGFWVLTPLQTKTSVVWCVRGWIPAGETATTASVPPKPPVGEVAVTGHLRGLEKSSAITGLPKGQIQTIDSQVVNIDSLGPSIPAWLQVSNEKPAATTSPTALPAPDVSAGPHLGYAIQWVIFACLSWVAWWILLLRRDPEQELAP</sequence>
<keyword evidence="4 5" id="KW-0472">Membrane</keyword>
<proteinExistence type="predicted"/>
<evidence type="ECO:0000256" key="2">
    <source>
        <dbReference type="ARBA" id="ARBA00022692"/>
    </source>
</evidence>
<dbReference type="InterPro" id="IPR045214">
    <property type="entry name" value="Surf1/Surf4"/>
</dbReference>
<evidence type="ECO:0000256" key="5">
    <source>
        <dbReference type="SAM" id="Phobius"/>
    </source>
</evidence>
<feature type="transmembrane region" description="Helical" evidence="5">
    <location>
        <begin position="209"/>
        <end position="229"/>
    </location>
</feature>
<dbReference type="CDD" id="cd06662">
    <property type="entry name" value="SURF1"/>
    <property type="match status" value="1"/>
</dbReference>
<dbReference type="PANTHER" id="PTHR23427">
    <property type="entry name" value="SURFEIT LOCUS PROTEIN"/>
    <property type="match status" value="1"/>
</dbReference>
<dbReference type="PROSITE" id="PS51257">
    <property type="entry name" value="PROKAR_LIPOPROTEIN"/>
    <property type="match status" value="1"/>
</dbReference>
<protein>
    <submittedName>
        <fullName evidence="6">Unannotated protein</fullName>
    </submittedName>
</protein>
<evidence type="ECO:0000256" key="1">
    <source>
        <dbReference type="ARBA" id="ARBA00004370"/>
    </source>
</evidence>
<dbReference type="PROSITE" id="PS50895">
    <property type="entry name" value="SURF1"/>
    <property type="match status" value="1"/>
</dbReference>